<proteinExistence type="predicted"/>
<dbReference type="PANTHER" id="PTHR31639">
    <property type="entry name" value="F-BOX PROTEIN-LIKE"/>
    <property type="match status" value="1"/>
</dbReference>
<dbReference type="InterPro" id="IPR036047">
    <property type="entry name" value="F-box-like_dom_sf"/>
</dbReference>
<dbReference type="SUPFAM" id="SSF81383">
    <property type="entry name" value="F-box domain"/>
    <property type="match status" value="1"/>
</dbReference>
<feature type="region of interest" description="Disordered" evidence="1">
    <location>
        <begin position="1"/>
        <end position="24"/>
    </location>
</feature>
<dbReference type="InterPro" id="IPR032675">
    <property type="entry name" value="LRR_dom_sf"/>
</dbReference>
<name>A0AAV3Q5Y1_LITER</name>
<comment type="caution">
    <text evidence="2">The sequence shown here is derived from an EMBL/GenBank/DDBJ whole genome shotgun (WGS) entry which is preliminary data.</text>
</comment>
<gene>
    <name evidence="2" type="ORF">LIER_15860</name>
</gene>
<evidence type="ECO:0000256" key="1">
    <source>
        <dbReference type="SAM" id="MobiDB-lite"/>
    </source>
</evidence>
<keyword evidence="3" id="KW-1185">Reference proteome</keyword>
<dbReference type="EMBL" id="BAABME010003483">
    <property type="protein sequence ID" value="GAA0158963.1"/>
    <property type="molecule type" value="Genomic_DNA"/>
</dbReference>
<dbReference type="SUPFAM" id="SSF52047">
    <property type="entry name" value="RNI-like"/>
    <property type="match status" value="1"/>
</dbReference>
<accession>A0AAV3Q5Y1</accession>
<dbReference type="Gene3D" id="3.80.10.10">
    <property type="entry name" value="Ribonuclease Inhibitor"/>
    <property type="match status" value="1"/>
</dbReference>
<evidence type="ECO:0000313" key="2">
    <source>
        <dbReference type="EMBL" id="GAA0158963.1"/>
    </source>
</evidence>
<reference evidence="2 3" key="1">
    <citation type="submission" date="2024-01" db="EMBL/GenBank/DDBJ databases">
        <title>The complete chloroplast genome sequence of Lithospermum erythrorhizon: insights into the phylogenetic relationship among Boraginaceae species and the maternal lineages of purple gromwells.</title>
        <authorList>
            <person name="Okada T."/>
            <person name="Watanabe K."/>
        </authorList>
    </citation>
    <scope>NUCLEOTIDE SEQUENCE [LARGE SCALE GENOMIC DNA]</scope>
</reference>
<dbReference type="PANTHER" id="PTHR31639:SF42">
    <property type="entry name" value="OS02G0160200 PROTEIN"/>
    <property type="match status" value="1"/>
</dbReference>
<dbReference type="Proteomes" id="UP001454036">
    <property type="component" value="Unassembled WGS sequence"/>
</dbReference>
<feature type="compositionally biased region" description="Low complexity" evidence="1">
    <location>
        <begin position="15"/>
        <end position="24"/>
    </location>
</feature>
<evidence type="ECO:0000313" key="3">
    <source>
        <dbReference type="Proteomes" id="UP001454036"/>
    </source>
</evidence>
<protein>
    <submittedName>
        <fullName evidence="2">Uncharacterized protein</fullName>
    </submittedName>
</protein>
<organism evidence="2 3">
    <name type="scientific">Lithospermum erythrorhizon</name>
    <name type="common">Purple gromwell</name>
    <name type="synonym">Lithospermum officinale var. erythrorhizon</name>
    <dbReference type="NCBI Taxonomy" id="34254"/>
    <lineage>
        <taxon>Eukaryota</taxon>
        <taxon>Viridiplantae</taxon>
        <taxon>Streptophyta</taxon>
        <taxon>Embryophyta</taxon>
        <taxon>Tracheophyta</taxon>
        <taxon>Spermatophyta</taxon>
        <taxon>Magnoliopsida</taxon>
        <taxon>eudicotyledons</taxon>
        <taxon>Gunneridae</taxon>
        <taxon>Pentapetalae</taxon>
        <taxon>asterids</taxon>
        <taxon>lamiids</taxon>
        <taxon>Boraginales</taxon>
        <taxon>Boraginaceae</taxon>
        <taxon>Boraginoideae</taxon>
        <taxon>Lithospermeae</taxon>
        <taxon>Lithospermum</taxon>
    </lineage>
</organism>
<dbReference type="AlphaFoldDB" id="A0AAV3Q5Y1"/>
<feature type="compositionally biased region" description="Basic residues" evidence="1">
    <location>
        <begin position="1"/>
        <end position="12"/>
    </location>
</feature>
<sequence length="382" mass="44711">MEQRRNLKRKRGNVSSSCIPSSSKPSILAIDDRISTLPDPIIHDIFNFLPTKCVALTSILSTRFNFLRWNYPIIDLNEFDLDDRKIRSRFLNCMKRCRDNHDFTFLEKLKIRTREPSTKIFKKNISSLVDTFILRASHANTLKEVELQLHIPIKVVPTLEEMSEQDKFPLRFYLLPQKPLFSSCKSLKILKLRGCRFEANVAMDDDGIMLPFLNELHMKYCLIPHDNFVTKLLDSCPQLETIAYKFNFYAKKIQIFNSNIKHLMLGSYYSESIPEIVAPNLQTFKIKGTHWRHNYSGVGFIRSHLITISAPNVITFFVKGINFYDEDIKMAVTTFKNLKELRFYGCFILDELKFEGEKIEKLTISNCTFRHNYLGRRMSGFE</sequence>